<feature type="domain" description="FAD-binding" evidence="3">
    <location>
        <begin position="6"/>
        <end position="364"/>
    </location>
</feature>
<dbReference type="Gene3D" id="3.50.50.60">
    <property type="entry name" value="FAD/NAD(P)-binding domain"/>
    <property type="match status" value="1"/>
</dbReference>
<dbReference type="EMBL" id="JACHDO010000001">
    <property type="protein sequence ID" value="MBB5490388.1"/>
    <property type="molecule type" value="Genomic_DNA"/>
</dbReference>
<reference evidence="4 5" key="1">
    <citation type="submission" date="2020-08" db="EMBL/GenBank/DDBJ databases">
        <title>Sequencing the genomes of 1000 actinobacteria strains.</title>
        <authorList>
            <person name="Klenk H.-P."/>
        </authorList>
    </citation>
    <scope>NUCLEOTIDE SEQUENCE [LARGE SCALE GENOMIC DNA]</scope>
    <source>
        <strain evidence="4 5">DSM 44598</strain>
    </source>
</reference>
<accession>A0A840WJX5</accession>
<sequence length="418" mass="44809">MRERTAVVVGGGIAGLASAVALRRAGWRTQVLERRSATPEVGAGLALPRNGAVALNALGIGDALIEETGHRTLGTGFVDTRGCRILTVPDDDPRVRWAITVWGFHRRRLHEMLYRAALDQGVEMVDGARVRGVSAGRAGGEPAVVSWGRTESDQAWAGQGENEQGQNARETEADLVVGADGMWSAVRQALHPRVSPRYSGSTSWRAVVPAAALEGTGLDGRLVEYWGPGSEFGLMKVNTHQVYWYGYIQQPERTVFTDELAAARAHFADWAPEIVALLGATTSDQLMRHDVHHLPKGPERYAQGRVVLVGDAAHGALPTMGQGAATALEDGATLGRLAGPAGAADLERALAEFDALRRPRCQSIARMARVMARVGCDLGGGWRQRLRNSAFRLVPGRALVRSALGAVRWTPPEPLTPA</sequence>
<dbReference type="InterPro" id="IPR050493">
    <property type="entry name" value="FAD-dep_Monooxygenase_BioMet"/>
</dbReference>
<keyword evidence="1" id="KW-0560">Oxidoreductase</keyword>
<evidence type="ECO:0000313" key="5">
    <source>
        <dbReference type="Proteomes" id="UP000579647"/>
    </source>
</evidence>
<comment type="caution">
    <text evidence="4">The sequence shown here is derived from an EMBL/GenBank/DDBJ whole genome shotgun (WGS) entry which is preliminary data.</text>
</comment>
<dbReference type="InterPro" id="IPR036188">
    <property type="entry name" value="FAD/NAD-bd_sf"/>
</dbReference>
<organism evidence="4 5">
    <name type="scientific">Nocardiopsis metallicus</name>
    <dbReference type="NCBI Taxonomy" id="179819"/>
    <lineage>
        <taxon>Bacteria</taxon>
        <taxon>Bacillati</taxon>
        <taxon>Actinomycetota</taxon>
        <taxon>Actinomycetes</taxon>
        <taxon>Streptosporangiales</taxon>
        <taxon>Nocardiopsidaceae</taxon>
        <taxon>Nocardiopsis</taxon>
    </lineage>
</organism>
<dbReference type="SUPFAM" id="SSF51905">
    <property type="entry name" value="FAD/NAD(P)-binding domain"/>
    <property type="match status" value="1"/>
</dbReference>
<evidence type="ECO:0000256" key="1">
    <source>
        <dbReference type="ARBA" id="ARBA00023002"/>
    </source>
</evidence>
<protein>
    <submittedName>
        <fullName evidence="4">2-polyprenyl-6-methoxyphenol hydroxylase-like FAD-dependent oxidoreductase</fullName>
    </submittedName>
</protein>
<evidence type="ECO:0000256" key="2">
    <source>
        <dbReference type="ARBA" id="ARBA00023033"/>
    </source>
</evidence>
<evidence type="ECO:0000313" key="4">
    <source>
        <dbReference type="EMBL" id="MBB5490388.1"/>
    </source>
</evidence>
<dbReference type="RefSeq" id="WP_184363710.1">
    <property type="nucleotide sequence ID" value="NZ_BAAAKM010000135.1"/>
</dbReference>
<dbReference type="InterPro" id="IPR002938">
    <property type="entry name" value="FAD-bd"/>
</dbReference>
<dbReference type="PANTHER" id="PTHR13789:SF309">
    <property type="entry name" value="PUTATIVE (AFU_ORTHOLOGUE AFUA_6G14510)-RELATED"/>
    <property type="match status" value="1"/>
</dbReference>
<name>A0A840WJX5_9ACTN</name>
<dbReference type="Pfam" id="PF01494">
    <property type="entry name" value="FAD_binding_3"/>
    <property type="match status" value="1"/>
</dbReference>
<keyword evidence="2" id="KW-0503">Monooxygenase</keyword>
<keyword evidence="5" id="KW-1185">Reference proteome</keyword>
<gene>
    <name evidence="4" type="ORF">HNR07_001525</name>
</gene>
<evidence type="ECO:0000259" key="3">
    <source>
        <dbReference type="Pfam" id="PF01494"/>
    </source>
</evidence>
<dbReference type="PANTHER" id="PTHR13789">
    <property type="entry name" value="MONOOXYGENASE"/>
    <property type="match status" value="1"/>
</dbReference>
<dbReference type="GO" id="GO:0004497">
    <property type="term" value="F:monooxygenase activity"/>
    <property type="evidence" value="ECO:0007669"/>
    <property type="project" value="UniProtKB-KW"/>
</dbReference>
<proteinExistence type="predicted"/>
<dbReference type="Proteomes" id="UP000579647">
    <property type="component" value="Unassembled WGS sequence"/>
</dbReference>
<dbReference type="GO" id="GO:0071949">
    <property type="term" value="F:FAD binding"/>
    <property type="evidence" value="ECO:0007669"/>
    <property type="project" value="InterPro"/>
</dbReference>
<dbReference type="AlphaFoldDB" id="A0A840WJX5"/>
<dbReference type="PRINTS" id="PR00420">
    <property type="entry name" value="RNGMNOXGNASE"/>
</dbReference>